<comment type="caution">
    <text evidence="1">The sequence shown here is derived from an EMBL/GenBank/DDBJ whole genome shotgun (WGS) entry which is preliminary data.</text>
</comment>
<dbReference type="EMBL" id="JAAMOW010000002">
    <property type="protein sequence ID" value="NGY04202.1"/>
    <property type="molecule type" value="Genomic_DNA"/>
</dbReference>
<evidence type="ECO:0008006" key="3">
    <source>
        <dbReference type="Google" id="ProtNLM"/>
    </source>
</evidence>
<gene>
    <name evidence="1" type="ORF">G7Y85_05455</name>
</gene>
<evidence type="ECO:0000313" key="2">
    <source>
        <dbReference type="Proteomes" id="UP000472676"/>
    </source>
</evidence>
<sequence>MRKDGPRWRQMASAAGIAGLVLLSGCGRSSAPQSSGGAALGDCTSDIAGDAAIIDALVPDVATVRKRQVAADRFGDGFRVEGNQAELDYIHYLAGQLRKLGASDVREEPYTFTSWSAKTTKLEVLNGASPGPLHVAYFIPSSGSTGPDGLSAPVTYLSALSGVNLLGAVYGALSQQNPADIPLAIQATLQDTLSGGVSLTQAIASANVGGKIVLYDAPKLALPIGAFEALSVYVHDDNGTLGPLTPYTRPFVNELILIGAIDAALKAAGAAGVIAVLDYPPAAADNSYVPFGGLAIPSVPGLYLDRDTGAALKQQIVDAGVTPLQLKMTLDASQADATSYNVSALIPGECDRQILVSSHSDGPNSIEDNGPAAILSMAEYFLHAPASQRRRGLKIVFTGGHFAGSPGISAYIDAHHDELQEKAMTAIEIEHLGAREWDELTPGTMALDGLPEPLVLYGDLGSVQQDESVTFARQFDRSLVTVPLPFGEGGPWSSDAGLPKIQLITGPVYLLNGPLPEVSSDFTDYDLEQRQIKALIQMVLNLNTHSAATLRADRSFSDLP</sequence>
<reference evidence="1 2" key="1">
    <citation type="journal article" date="2014" name="Int. J. Syst. Evol. Microbiol.">
        <title>Solimonas terrae sp. nov., isolated from soil.</title>
        <authorList>
            <person name="Kim S.J."/>
            <person name="Moon J.Y."/>
            <person name="Weon H.Y."/>
            <person name="Ahn J.H."/>
            <person name="Chen W.M."/>
            <person name="Kwon S.W."/>
        </authorList>
    </citation>
    <scope>NUCLEOTIDE SEQUENCE [LARGE SCALE GENOMIC DNA]</scope>
    <source>
        <strain evidence="1 2">KIS83-12</strain>
    </source>
</reference>
<protein>
    <recommendedName>
        <fullName evidence="3">M28 family peptidase</fullName>
    </recommendedName>
</protein>
<evidence type="ECO:0000313" key="1">
    <source>
        <dbReference type="EMBL" id="NGY04202.1"/>
    </source>
</evidence>
<dbReference type="SUPFAM" id="SSF53187">
    <property type="entry name" value="Zn-dependent exopeptidases"/>
    <property type="match status" value="1"/>
</dbReference>
<proteinExistence type="predicted"/>
<dbReference type="Gene3D" id="3.50.30.30">
    <property type="match status" value="1"/>
</dbReference>
<keyword evidence="2" id="KW-1185">Reference proteome</keyword>
<name>A0A6M2BNI0_9GAMM</name>
<accession>A0A6M2BNI0</accession>
<dbReference type="Gene3D" id="3.40.630.10">
    <property type="entry name" value="Zn peptidases"/>
    <property type="match status" value="1"/>
</dbReference>
<dbReference type="RefSeq" id="WP_166252968.1">
    <property type="nucleotide sequence ID" value="NZ_JAAMOW010000002.1"/>
</dbReference>
<dbReference type="Proteomes" id="UP000472676">
    <property type="component" value="Unassembled WGS sequence"/>
</dbReference>
<organism evidence="1 2">
    <name type="scientific">Solimonas terrae</name>
    <dbReference type="NCBI Taxonomy" id="1396819"/>
    <lineage>
        <taxon>Bacteria</taxon>
        <taxon>Pseudomonadati</taxon>
        <taxon>Pseudomonadota</taxon>
        <taxon>Gammaproteobacteria</taxon>
        <taxon>Nevskiales</taxon>
        <taxon>Nevskiaceae</taxon>
        <taxon>Solimonas</taxon>
    </lineage>
</organism>
<dbReference type="PROSITE" id="PS51257">
    <property type="entry name" value="PROKAR_LIPOPROTEIN"/>
    <property type="match status" value="1"/>
</dbReference>
<dbReference type="AlphaFoldDB" id="A0A6M2BNI0"/>